<gene>
    <name evidence="1" type="ORF">ElyMa_002776300</name>
</gene>
<organism evidence="1 2">
    <name type="scientific">Elysia marginata</name>
    <dbReference type="NCBI Taxonomy" id="1093978"/>
    <lineage>
        <taxon>Eukaryota</taxon>
        <taxon>Metazoa</taxon>
        <taxon>Spiralia</taxon>
        <taxon>Lophotrochozoa</taxon>
        <taxon>Mollusca</taxon>
        <taxon>Gastropoda</taxon>
        <taxon>Heterobranchia</taxon>
        <taxon>Euthyneura</taxon>
        <taxon>Panpulmonata</taxon>
        <taxon>Sacoglossa</taxon>
        <taxon>Placobranchoidea</taxon>
        <taxon>Plakobranchidae</taxon>
        <taxon>Elysia</taxon>
    </lineage>
</organism>
<name>A0AAV4HLJ4_9GAST</name>
<proteinExistence type="predicted"/>
<dbReference type="EMBL" id="BMAT01005716">
    <property type="protein sequence ID" value="GFR98741.1"/>
    <property type="molecule type" value="Genomic_DNA"/>
</dbReference>
<sequence length="121" mass="13717">MDDDDDVKTVVEYRKIVDDMKTAAVKGSNHTKDTHFGHFHLKPSVVSPGCEMKFNSYKSNEVGVEFKVWAPSFDRVTHRLYLLGSLKELGAWAIEEALEAFPTKGWTQKPSRVIVKSFNKA</sequence>
<protein>
    <recommendedName>
        <fullName evidence="3">CBM20 domain-containing protein</fullName>
    </recommendedName>
</protein>
<evidence type="ECO:0000313" key="2">
    <source>
        <dbReference type="Proteomes" id="UP000762676"/>
    </source>
</evidence>
<comment type="caution">
    <text evidence="1">The sequence shown here is derived from an EMBL/GenBank/DDBJ whole genome shotgun (WGS) entry which is preliminary data.</text>
</comment>
<evidence type="ECO:0008006" key="3">
    <source>
        <dbReference type="Google" id="ProtNLM"/>
    </source>
</evidence>
<reference evidence="1 2" key="1">
    <citation type="journal article" date="2021" name="Elife">
        <title>Chloroplast acquisition without the gene transfer in kleptoplastic sea slugs, Plakobranchus ocellatus.</title>
        <authorList>
            <person name="Maeda T."/>
            <person name="Takahashi S."/>
            <person name="Yoshida T."/>
            <person name="Shimamura S."/>
            <person name="Takaki Y."/>
            <person name="Nagai Y."/>
            <person name="Toyoda A."/>
            <person name="Suzuki Y."/>
            <person name="Arimoto A."/>
            <person name="Ishii H."/>
            <person name="Satoh N."/>
            <person name="Nishiyama T."/>
            <person name="Hasebe M."/>
            <person name="Maruyama T."/>
            <person name="Minagawa J."/>
            <person name="Obokata J."/>
            <person name="Shigenobu S."/>
        </authorList>
    </citation>
    <scope>NUCLEOTIDE SEQUENCE [LARGE SCALE GENOMIC DNA]</scope>
</reference>
<dbReference type="AlphaFoldDB" id="A0AAV4HLJ4"/>
<keyword evidence="2" id="KW-1185">Reference proteome</keyword>
<evidence type="ECO:0000313" key="1">
    <source>
        <dbReference type="EMBL" id="GFR98741.1"/>
    </source>
</evidence>
<accession>A0AAV4HLJ4</accession>
<dbReference type="Proteomes" id="UP000762676">
    <property type="component" value="Unassembled WGS sequence"/>
</dbReference>